<name>A0ACC3BAW5_9EURO</name>
<protein>
    <submittedName>
        <fullName evidence="1">Uncharacterized protein</fullName>
    </submittedName>
</protein>
<evidence type="ECO:0000313" key="2">
    <source>
        <dbReference type="Proteomes" id="UP001177260"/>
    </source>
</evidence>
<comment type="caution">
    <text evidence="1">The sequence shown here is derived from an EMBL/GenBank/DDBJ whole genome shotgun (WGS) entry which is preliminary data.</text>
</comment>
<accession>A0ACC3BAW5</accession>
<proteinExistence type="predicted"/>
<sequence length="203" mass="22486">MVSSKPDAAPPSPPPPQPAQTASNPQARRPPTVPPSGPPGAFLVELLIYNGAPFKDHWAYWVRSHQNPYRGVRIHAAGDVMNGFQFEIERGHNLRETGHVPTKRIPLQWVSGEFFTEKAVVGSGDDKDKVDQTPVCDFEASAHKVEVPEKSLRAVDDKSISTPNKLTQRNCQTWIVESADQLVNDRIFNSDVAAYLHSTKQEV</sequence>
<gene>
    <name evidence="1" type="ORF">N8T08_000961</name>
</gene>
<dbReference type="Proteomes" id="UP001177260">
    <property type="component" value="Unassembled WGS sequence"/>
</dbReference>
<organism evidence="1 2">
    <name type="scientific">Aspergillus melleus</name>
    <dbReference type="NCBI Taxonomy" id="138277"/>
    <lineage>
        <taxon>Eukaryota</taxon>
        <taxon>Fungi</taxon>
        <taxon>Dikarya</taxon>
        <taxon>Ascomycota</taxon>
        <taxon>Pezizomycotina</taxon>
        <taxon>Eurotiomycetes</taxon>
        <taxon>Eurotiomycetidae</taxon>
        <taxon>Eurotiales</taxon>
        <taxon>Aspergillaceae</taxon>
        <taxon>Aspergillus</taxon>
        <taxon>Aspergillus subgen. Circumdati</taxon>
    </lineage>
</organism>
<keyword evidence="2" id="KW-1185">Reference proteome</keyword>
<dbReference type="EMBL" id="JAOPJF010000011">
    <property type="protein sequence ID" value="KAK1147619.1"/>
    <property type="molecule type" value="Genomic_DNA"/>
</dbReference>
<evidence type="ECO:0000313" key="1">
    <source>
        <dbReference type="EMBL" id="KAK1147619.1"/>
    </source>
</evidence>
<reference evidence="1 2" key="1">
    <citation type="journal article" date="2023" name="ACS Omega">
        <title>Identification of the Neoaspergillic Acid Biosynthesis Gene Cluster by Establishing an In Vitro CRISPR-Ribonucleoprotein Genetic System in Aspergillus melleus.</title>
        <authorList>
            <person name="Yuan B."/>
            <person name="Grau M.F."/>
            <person name="Murata R.M."/>
            <person name="Torok T."/>
            <person name="Venkateswaran K."/>
            <person name="Stajich J.E."/>
            <person name="Wang C.C.C."/>
        </authorList>
    </citation>
    <scope>NUCLEOTIDE SEQUENCE [LARGE SCALE GENOMIC DNA]</scope>
    <source>
        <strain evidence="1 2">IMV 1140</strain>
    </source>
</reference>